<dbReference type="Gene3D" id="1.10.238.10">
    <property type="entry name" value="EF-hand"/>
    <property type="match status" value="1"/>
</dbReference>
<feature type="chain" id="PRO_5004102421" description="EF-hand domain-containing protein" evidence="1">
    <location>
        <begin position="24"/>
        <end position="171"/>
    </location>
</feature>
<dbReference type="InterPro" id="IPR018247">
    <property type="entry name" value="EF_Hand_1_Ca_BS"/>
</dbReference>
<dbReference type="SUPFAM" id="SSF47473">
    <property type="entry name" value="EF-hand"/>
    <property type="match status" value="1"/>
</dbReference>
<evidence type="ECO:0000256" key="1">
    <source>
        <dbReference type="SAM" id="SignalP"/>
    </source>
</evidence>
<dbReference type="InterPro" id="IPR011992">
    <property type="entry name" value="EF-hand-dom_pair"/>
</dbReference>
<dbReference type="PROSITE" id="PS00018">
    <property type="entry name" value="EF_HAND_1"/>
    <property type="match status" value="2"/>
</dbReference>
<keyword evidence="1" id="KW-0732">Signal</keyword>
<protein>
    <recommendedName>
        <fullName evidence="4">EF-hand domain-containing protein</fullName>
    </recommendedName>
</protein>
<accession>M9RBQ5</accession>
<dbReference type="STRING" id="391626.OAN307_c37340"/>
<dbReference type="KEGG" id="oat:OAN307_c37340"/>
<reference evidence="2 3" key="1">
    <citation type="journal article" date="2013" name="PLoS ONE">
        <title>Poles Apart: Arctic and Antarctic Octadecabacter strains Share High Genome Plasticity and a New Type of Xanthorhodopsin.</title>
        <authorList>
            <person name="Vollmers J."/>
            <person name="Voget S."/>
            <person name="Dietrich S."/>
            <person name="Gollnow K."/>
            <person name="Smits M."/>
            <person name="Meyer K."/>
            <person name="Brinkhoff T."/>
            <person name="Simon M."/>
            <person name="Daniel R."/>
        </authorList>
    </citation>
    <scope>NUCLEOTIDE SEQUENCE [LARGE SCALE GENOMIC DNA]</scope>
    <source>
        <strain evidence="2 3">307</strain>
    </source>
</reference>
<feature type="signal peptide" evidence="1">
    <location>
        <begin position="1"/>
        <end position="23"/>
    </location>
</feature>
<proteinExistence type="predicted"/>
<dbReference type="Proteomes" id="UP000005307">
    <property type="component" value="Chromosome"/>
</dbReference>
<dbReference type="AlphaFoldDB" id="M9RBQ5"/>
<dbReference type="HOGENOM" id="CLU_1617448_0_0_5"/>
<dbReference type="eggNOG" id="COG5126">
    <property type="taxonomic scope" value="Bacteria"/>
</dbReference>
<gene>
    <name evidence="2" type="ORF">OAN307_c37340</name>
</gene>
<dbReference type="RefSeq" id="WP_015501144.1">
    <property type="nucleotide sequence ID" value="NC_020911.1"/>
</dbReference>
<evidence type="ECO:0000313" key="3">
    <source>
        <dbReference type="Proteomes" id="UP000005307"/>
    </source>
</evidence>
<evidence type="ECO:0000313" key="2">
    <source>
        <dbReference type="EMBL" id="AGI69193.1"/>
    </source>
</evidence>
<dbReference type="EMBL" id="CP003740">
    <property type="protein sequence ID" value="AGI69193.1"/>
    <property type="molecule type" value="Genomic_DNA"/>
</dbReference>
<evidence type="ECO:0008006" key="4">
    <source>
        <dbReference type="Google" id="ProtNLM"/>
    </source>
</evidence>
<name>M9RBQ5_9RHOB</name>
<keyword evidence="3" id="KW-1185">Reference proteome</keyword>
<organism evidence="2 3">
    <name type="scientific">Octadecabacter antarcticus 307</name>
    <dbReference type="NCBI Taxonomy" id="391626"/>
    <lineage>
        <taxon>Bacteria</taxon>
        <taxon>Pseudomonadati</taxon>
        <taxon>Pseudomonadota</taxon>
        <taxon>Alphaproteobacteria</taxon>
        <taxon>Rhodobacterales</taxon>
        <taxon>Roseobacteraceae</taxon>
        <taxon>Octadecabacter</taxon>
    </lineage>
</organism>
<sequence length="171" mass="18843">MKTKTHALMLTGLFAMAPFTVTAQSNDTVQPEQGIEGRAVGETIFDSLDANRRATIHVGDIEKFRASVFSGMDYDTNGKVTYTEFSGWDPGFARVAEAEGRSDAYTTAPKIIFAFWDRNGDGDLTQPEMRSSLSSDVRRADFDDDGLLTRAEFIQGFPLMAAMRAAIRPDL</sequence>